<dbReference type="InterPro" id="IPR002509">
    <property type="entry name" value="NODB_dom"/>
</dbReference>
<dbReference type="AlphaFoldDB" id="A0A6A8DEC1"/>
<dbReference type="Proteomes" id="UP000799092">
    <property type="component" value="Unassembled WGS sequence"/>
</dbReference>
<evidence type="ECO:0000259" key="1">
    <source>
        <dbReference type="PROSITE" id="PS51677"/>
    </source>
</evidence>
<dbReference type="SUPFAM" id="SSF88713">
    <property type="entry name" value="Glycoside hydrolase/deacetylase"/>
    <property type="match status" value="1"/>
</dbReference>
<comment type="caution">
    <text evidence="2">The sequence shown here is derived from an EMBL/GenBank/DDBJ whole genome shotgun (WGS) entry which is preliminary data.</text>
</comment>
<dbReference type="InterPro" id="IPR050248">
    <property type="entry name" value="Polysacc_deacetylase_ArnD"/>
</dbReference>
<accession>A0A6A8DEC1</accession>
<dbReference type="PROSITE" id="PS51677">
    <property type="entry name" value="NODB"/>
    <property type="match status" value="1"/>
</dbReference>
<gene>
    <name evidence="2" type="ORF">GH741_05455</name>
</gene>
<evidence type="ECO:0000313" key="3">
    <source>
        <dbReference type="Proteomes" id="UP000799092"/>
    </source>
</evidence>
<dbReference type="CDD" id="cd10955">
    <property type="entry name" value="CE4_BH0857_like"/>
    <property type="match status" value="1"/>
</dbReference>
<dbReference type="Pfam" id="PF01522">
    <property type="entry name" value="Polysacc_deac_1"/>
    <property type="match status" value="1"/>
</dbReference>
<reference evidence="2" key="1">
    <citation type="submission" date="2019-11" db="EMBL/GenBank/DDBJ databases">
        <authorList>
            <person name="Li J."/>
        </authorList>
    </citation>
    <scope>NUCLEOTIDE SEQUENCE</scope>
    <source>
        <strain evidence="2">B6B</strain>
    </source>
</reference>
<protein>
    <submittedName>
        <fullName evidence="2">Polysaccharide deacetylase family protein</fullName>
    </submittedName>
</protein>
<dbReference type="RefSeq" id="WP_153735786.1">
    <property type="nucleotide sequence ID" value="NZ_WJNG01000004.1"/>
</dbReference>
<feature type="domain" description="NodB homology" evidence="1">
    <location>
        <begin position="92"/>
        <end position="285"/>
    </location>
</feature>
<dbReference type="GO" id="GO:0005975">
    <property type="term" value="P:carbohydrate metabolic process"/>
    <property type="evidence" value="ECO:0007669"/>
    <property type="project" value="InterPro"/>
</dbReference>
<dbReference type="Gene3D" id="3.20.20.370">
    <property type="entry name" value="Glycoside hydrolase/deacetylase"/>
    <property type="match status" value="1"/>
</dbReference>
<organism evidence="2 3">
    <name type="scientific">Aquibacillus halophilus</name>
    <dbReference type="NCBI Taxonomy" id="930132"/>
    <lineage>
        <taxon>Bacteria</taxon>
        <taxon>Bacillati</taxon>
        <taxon>Bacillota</taxon>
        <taxon>Bacilli</taxon>
        <taxon>Bacillales</taxon>
        <taxon>Bacillaceae</taxon>
        <taxon>Aquibacillus</taxon>
    </lineage>
</organism>
<sequence>MKRIIIFLISLSVIVTIAYPNNNRTLSAKSLSESDRFPHQKDFSDDHPLIQAVIFHELQRTIKYLSLQVYPSPKEWGLHVSGVKNRINTEEPIIALTLDACGSSTGNGFDGQLINFLIDNEIPATLFINERWITANEETFLFLAGIDLFQIENHGTHHKPLSIDGQKAYGINGTNSPSEVLEEVMTNYQKIYQITGKKPRYFRSGTAHYDEVSVSLLDNLGVEVVNFDINGDAGATYTANQVKNSLLQAQPGSIVILHMNQPNSGTAEGVAIAVPQLKDLGFEFVKLEDYELY</sequence>
<dbReference type="InterPro" id="IPR011330">
    <property type="entry name" value="Glyco_hydro/deAcase_b/a-brl"/>
</dbReference>
<dbReference type="PANTHER" id="PTHR10587:SF134">
    <property type="entry name" value="SECRETED PROTEIN"/>
    <property type="match status" value="1"/>
</dbReference>
<proteinExistence type="predicted"/>
<keyword evidence="3" id="KW-1185">Reference proteome</keyword>
<name>A0A6A8DEC1_9BACI</name>
<dbReference type="PANTHER" id="PTHR10587">
    <property type="entry name" value="GLYCOSYL TRANSFERASE-RELATED"/>
    <property type="match status" value="1"/>
</dbReference>
<dbReference type="OrthoDB" id="9784220at2"/>
<dbReference type="EMBL" id="WJNG01000004">
    <property type="protein sequence ID" value="MRH42121.1"/>
    <property type="molecule type" value="Genomic_DNA"/>
</dbReference>
<evidence type="ECO:0000313" key="2">
    <source>
        <dbReference type="EMBL" id="MRH42121.1"/>
    </source>
</evidence>
<dbReference type="GO" id="GO:0016810">
    <property type="term" value="F:hydrolase activity, acting on carbon-nitrogen (but not peptide) bonds"/>
    <property type="evidence" value="ECO:0007669"/>
    <property type="project" value="InterPro"/>
</dbReference>